<dbReference type="EMBL" id="CP091511">
    <property type="protein sequence ID" value="UOO88395.1"/>
    <property type="molecule type" value="Genomic_DNA"/>
</dbReference>
<organism evidence="2 3">
    <name type="scientific">Vitreoscilla massiliensis</name>
    <dbReference type="NCBI Taxonomy" id="1689272"/>
    <lineage>
        <taxon>Bacteria</taxon>
        <taxon>Pseudomonadati</taxon>
        <taxon>Pseudomonadota</taxon>
        <taxon>Betaproteobacteria</taxon>
        <taxon>Neisseriales</taxon>
        <taxon>Neisseriaceae</taxon>
        <taxon>Vitreoscilla</taxon>
    </lineage>
</organism>
<protein>
    <submittedName>
        <fullName evidence="2">Uncharacterized protein</fullName>
    </submittedName>
</protein>
<dbReference type="Proteomes" id="UP000832011">
    <property type="component" value="Chromosome"/>
</dbReference>
<dbReference type="RefSeq" id="WP_058357923.1">
    <property type="nucleotide sequence ID" value="NZ_CABKVG010000010.1"/>
</dbReference>
<feature type="transmembrane region" description="Helical" evidence="1">
    <location>
        <begin position="23"/>
        <end position="44"/>
    </location>
</feature>
<keyword evidence="1" id="KW-0472">Membrane</keyword>
<accession>A0ABY4E0S3</accession>
<evidence type="ECO:0000313" key="2">
    <source>
        <dbReference type="EMBL" id="UOO88395.1"/>
    </source>
</evidence>
<evidence type="ECO:0000313" key="3">
    <source>
        <dbReference type="Proteomes" id="UP000832011"/>
    </source>
</evidence>
<proteinExistence type="predicted"/>
<keyword evidence="1" id="KW-0812">Transmembrane</keyword>
<gene>
    <name evidence="2" type="ORF">LVJ82_13050</name>
</gene>
<reference evidence="2 3" key="1">
    <citation type="journal article" date="2022" name="Res Sq">
        <title>Evolution of multicellular longitudinally dividing oral cavity symbionts (Neisseriaceae).</title>
        <authorList>
            <person name="Nyongesa S."/>
            <person name="Weber P."/>
            <person name="Bernet E."/>
            <person name="Pullido F."/>
            <person name="Nieckarz M."/>
            <person name="Delaby M."/>
            <person name="Nieves C."/>
            <person name="Viehboeck T."/>
            <person name="Krause N."/>
            <person name="Rivera-Millot A."/>
            <person name="Nakamura A."/>
            <person name="Vischer N."/>
            <person name="VanNieuwenhze M."/>
            <person name="Brun Y."/>
            <person name="Cava F."/>
            <person name="Bulgheresi S."/>
            <person name="Veyrier F."/>
        </authorList>
    </citation>
    <scope>NUCLEOTIDE SEQUENCE [LARGE SCALE GENOMIC DNA]</scope>
    <source>
        <strain evidence="2 3">SN4</strain>
    </source>
</reference>
<keyword evidence="1" id="KW-1133">Transmembrane helix</keyword>
<name>A0ABY4E0S3_9NEIS</name>
<sequence length="192" mass="23018">MFQKLLKHIQYYFFTPHQGVPPWWVNLTVFYIAFFLIFMVWAPIKVNTAEPMKFSMENKDDVFIVEMTGYSYINMKSFSDWMKMEFNGQAYWCNNILVNRTANTKQIRNHLKHQRTRIDNIEILVINKKYCLVTSINEYKNSSSLNEKQIQTMLKRIGPVSTYFLYKLITFILLGFYLYWIYSKAAKSKTQS</sequence>
<keyword evidence="3" id="KW-1185">Reference proteome</keyword>
<evidence type="ECO:0000256" key="1">
    <source>
        <dbReference type="SAM" id="Phobius"/>
    </source>
</evidence>
<feature type="transmembrane region" description="Helical" evidence="1">
    <location>
        <begin position="163"/>
        <end position="182"/>
    </location>
</feature>